<dbReference type="InterPro" id="IPR036291">
    <property type="entry name" value="NAD(P)-bd_dom_sf"/>
</dbReference>
<dbReference type="SUPFAM" id="SSF51735">
    <property type="entry name" value="NAD(P)-binding Rossmann-fold domains"/>
    <property type="match status" value="1"/>
</dbReference>
<reference evidence="7 9" key="1">
    <citation type="submission" date="2017-12" db="EMBL/GenBank/DDBJ databases">
        <title>Genomic Encyclopedia of Type Strains, Phase III (KMG-III): the genomes of soil and plant-associated and newly described type strains.</title>
        <authorList>
            <person name="Whitman W."/>
        </authorList>
    </citation>
    <scope>NUCLEOTIDE SEQUENCE [LARGE SCALE GENOMIC DNA]</scope>
    <source>
        <strain evidence="7 9">IP-10</strain>
    </source>
</reference>
<dbReference type="Gene3D" id="3.10.180.10">
    <property type="entry name" value="2,3-Dihydroxybiphenyl 1,2-Dioxygenase, domain 1"/>
    <property type="match status" value="1"/>
</dbReference>
<proteinExistence type="inferred from homology"/>
<dbReference type="PANTHER" id="PTHR42789">
    <property type="entry name" value="D-ISOMER SPECIFIC 2-HYDROXYACID DEHYDROGENASE FAMILY PROTEIN (AFU_ORTHOLOGUE AFUA_6G10090)"/>
    <property type="match status" value="1"/>
</dbReference>
<dbReference type="InterPro" id="IPR006140">
    <property type="entry name" value="D-isomer_DH_NAD-bd"/>
</dbReference>
<dbReference type="PANTHER" id="PTHR42789:SF1">
    <property type="entry name" value="D-ISOMER SPECIFIC 2-HYDROXYACID DEHYDROGENASE FAMILY PROTEIN (AFU_ORTHOLOGUE AFUA_6G10090)"/>
    <property type="match status" value="1"/>
</dbReference>
<evidence type="ECO:0000313" key="10">
    <source>
        <dbReference type="Proteomes" id="UP000275027"/>
    </source>
</evidence>
<dbReference type="InterPro" id="IPR029068">
    <property type="entry name" value="Glyas_Bleomycin-R_OHBP_Dase"/>
</dbReference>
<dbReference type="Proteomes" id="UP000233767">
    <property type="component" value="Unassembled WGS sequence"/>
</dbReference>
<evidence type="ECO:0000256" key="2">
    <source>
        <dbReference type="ARBA" id="ARBA00023002"/>
    </source>
</evidence>
<dbReference type="InterPro" id="IPR006139">
    <property type="entry name" value="D-isomer_2_OHA_DH_cat_dom"/>
</dbReference>
<evidence type="ECO:0000259" key="5">
    <source>
        <dbReference type="Pfam" id="PF00389"/>
    </source>
</evidence>
<evidence type="ECO:0000313" key="8">
    <source>
        <dbReference type="EMBL" id="RLJ35750.1"/>
    </source>
</evidence>
<evidence type="ECO:0000256" key="3">
    <source>
        <dbReference type="ARBA" id="ARBA00023027"/>
    </source>
</evidence>
<feature type="domain" description="D-isomer specific 2-hydroxyacid dehydrogenase catalytic" evidence="5">
    <location>
        <begin position="22"/>
        <end position="320"/>
    </location>
</feature>
<feature type="domain" description="D-isomer specific 2-hydroxyacid dehydrogenase NAD-binding" evidence="6">
    <location>
        <begin position="110"/>
        <end position="294"/>
    </location>
</feature>
<evidence type="ECO:0000313" key="9">
    <source>
        <dbReference type="Proteomes" id="UP000233767"/>
    </source>
</evidence>
<accession>A0A497UXI9</accession>
<dbReference type="EMBL" id="PJND01000007">
    <property type="protein sequence ID" value="PKW28746.1"/>
    <property type="molecule type" value="Genomic_DNA"/>
</dbReference>
<comment type="similarity">
    <text evidence="1 4">Belongs to the D-isomer specific 2-hydroxyacid dehydrogenase family.</text>
</comment>
<gene>
    <name evidence="7" type="ORF">B0G92_0371</name>
    <name evidence="8" type="ORF">CLV50_1134</name>
</gene>
<dbReference type="CDD" id="cd12179">
    <property type="entry name" value="2-Hacid_dh_14"/>
    <property type="match status" value="1"/>
</dbReference>
<protein>
    <submittedName>
        <fullName evidence="8">D-3-phosphoglycerate dehydrogenase</fullName>
    </submittedName>
</protein>
<comment type="caution">
    <text evidence="8">The sequence shown here is derived from an EMBL/GenBank/DDBJ whole genome shotgun (WGS) entry which is preliminary data.</text>
</comment>
<organism evidence="8 10">
    <name type="scientific">Flavobacterium lindanitolerans</name>
    <dbReference type="NCBI Taxonomy" id="428988"/>
    <lineage>
        <taxon>Bacteria</taxon>
        <taxon>Pseudomonadati</taxon>
        <taxon>Bacteroidota</taxon>
        <taxon>Flavobacteriia</taxon>
        <taxon>Flavobacteriales</taxon>
        <taxon>Flavobacteriaceae</taxon>
        <taxon>Flavobacterium</taxon>
    </lineage>
</organism>
<dbReference type="CDD" id="cd06587">
    <property type="entry name" value="VOC"/>
    <property type="match status" value="1"/>
</dbReference>
<evidence type="ECO:0000259" key="6">
    <source>
        <dbReference type="Pfam" id="PF02826"/>
    </source>
</evidence>
<sequence>MVPEEIKILHIDSNHPLLLSQLQEAGFTNHEDFKSSKEEIEAKIHDYNGIVIRSRFKIDKTFLDKATKLQFISRVGAGLESIDCDYALSKKISLIAAPEGNRNAVGEHALGMLLSLFNKLNQADREIRSGHWNREKNRGHELDGKTVGIIGYGNMGKSFAKKLRGFDVEVLCYDILENVGDANAKQVSLEELQQKSDVLSLHIPWTPETDKLVNADYINAFAKPFWLINTSRGKNVVTADLVQALETGKILGAGLDVLEYEKLSFETLFEEDKIPEAFQYLLESDKVLMSPHIAGWTFESHEKLAQTIADKIKELYFGKKAEVKTPNRVTGIGGFFFKSEDPKALRDWYKKHLGLNTDDYGCTFWLKDKEGYDCATQWSPFKSGTNYFSPSEKQFMQNFRVENLEELLATLKQEGVQIIGEMESYDYGKFGWILDIEGNKIELWEPVDKVFL</sequence>
<keyword evidence="2 4" id="KW-0560">Oxidoreductase</keyword>
<dbReference type="Proteomes" id="UP000275027">
    <property type="component" value="Unassembled WGS sequence"/>
</dbReference>
<evidence type="ECO:0000256" key="4">
    <source>
        <dbReference type="RuleBase" id="RU003719"/>
    </source>
</evidence>
<keyword evidence="9" id="KW-1185">Reference proteome</keyword>
<dbReference type="Pfam" id="PF02826">
    <property type="entry name" value="2-Hacid_dh_C"/>
    <property type="match status" value="1"/>
</dbReference>
<evidence type="ECO:0000256" key="1">
    <source>
        <dbReference type="ARBA" id="ARBA00005854"/>
    </source>
</evidence>
<dbReference type="SUPFAM" id="SSF54593">
    <property type="entry name" value="Glyoxalase/Bleomycin resistance protein/Dihydroxybiphenyl dioxygenase"/>
    <property type="match status" value="1"/>
</dbReference>
<dbReference type="AlphaFoldDB" id="A0A497UXI9"/>
<dbReference type="Pfam" id="PF00389">
    <property type="entry name" value="2-Hacid_dh"/>
    <property type="match status" value="1"/>
</dbReference>
<dbReference type="EMBL" id="RCCB01000010">
    <property type="protein sequence ID" value="RLJ35750.1"/>
    <property type="molecule type" value="Genomic_DNA"/>
</dbReference>
<name>A0A497UXI9_9FLAO</name>
<dbReference type="GO" id="GO:0051287">
    <property type="term" value="F:NAD binding"/>
    <property type="evidence" value="ECO:0007669"/>
    <property type="project" value="InterPro"/>
</dbReference>
<dbReference type="GO" id="GO:0016616">
    <property type="term" value="F:oxidoreductase activity, acting on the CH-OH group of donors, NAD or NADP as acceptor"/>
    <property type="evidence" value="ECO:0007669"/>
    <property type="project" value="InterPro"/>
</dbReference>
<reference evidence="8 10" key="2">
    <citation type="submission" date="2018-10" db="EMBL/GenBank/DDBJ databases">
        <title>Genomic Encyclopedia of Archaeal and Bacterial Type Strains, Phase II (KMG-II): from individual species to whole genera.</title>
        <authorList>
            <person name="Goeker M."/>
        </authorList>
    </citation>
    <scope>NUCLEOTIDE SEQUENCE [LARGE SCALE GENOMIC DNA]</scope>
    <source>
        <strain evidence="8 10">DSM 21886</strain>
    </source>
</reference>
<evidence type="ECO:0000313" key="7">
    <source>
        <dbReference type="EMBL" id="PKW28746.1"/>
    </source>
</evidence>
<dbReference type="SUPFAM" id="SSF52283">
    <property type="entry name" value="Formate/glycerate dehydrogenase catalytic domain-like"/>
    <property type="match status" value="1"/>
</dbReference>
<keyword evidence="3" id="KW-0520">NAD</keyword>
<dbReference type="Gene3D" id="3.40.50.720">
    <property type="entry name" value="NAD(P)-binding Rossmann-like Domain"/>
    <property type="match status" value="2"/>
</dbReference>
<dbReference type="InterPro" id="IPR050857">
    <property type="entry name" value="D-2-hydroxyacid_DH"/>
</dbReference>